<proteinExistence type="predicted"/>
<keyword evidence="1" id="KW-0732">Signal</keyword>
<gene>
    <name evidence="2" type="ORF">ACFPXP_17445</name>
</gene>
<feature type="signal peptide" evidence="1">
    <location>
        <begin position="1"/>
        <end position="29"/>
    </location>
</feature>
<evidence type="ECO:0008006" key="4">
    <source>
        <dbReference type="Google" id="ProtNLM"/>
    </source>
</evidence>
<dbReference type="Proteomes" id="UP001596250">
    <property type="component" value="Unassembled WGS sequence"/>
</dbReference>
<dbReference type="Gene3D" id="2.60.40.1080">
    <property type="match status" value="1"/>
</dbReference>
<protein>
    <recommendedName>
        <fullName evidence="4">BIG2 domain-containing protein</fullName>
    </recommendedName>
</protein>
<sequence length="748" mass="82588">MIHQKYKSKMIAWLLAALLVGIIPLPAAAEGAESSSVSDFSVTSDVYAGPYFSGYYDYPDSLPVYHFSFTPASSLQAGDTIEVHVPEGYSYEGMGYYVWTPADINPDSIEITVNGTERPGLISRAGAIQDAVHQSNAIQFTLSDSIQAGASVDMELSQFLKNPDYHHETAGPRPFALHTSKDTVPYTASFDFFSRRVTDYYPDADSYTVSAVSGYQFKFTVMQPIETNTPITITFPDGIQLPDAIDPQHVQINSMPAASVQRSDNQLNVMSPVRLNSFQSVIIAISPEAQITNPAETGYYEFRIQPATDSLAAVRTIGFIPVEGSSLNSNDGFISLEQDGSLRFRSYVHTILKGGDTVTVASPEGMMITEGDIVPEDIVIESSGMDELLPPFTPSSVERLSDNQLRFTLPEGFHLDPDYGFAFRIPNPFGQSFGIYAFEVSTSVETIPAPFTFEYGPERIEHFTVVPESRLPGEGPTAYTFELTAHHSLRTDYGQYISLQLPDEMALPESIEHGTVTVNGIAAEIYISHDEHAIQVYVPVDIPLLGQVTIQVNENAGLYNPASEGTYSFAVWMDYLQSENMATTTQVQYGTNLPEPVEEWVELYFELEHLELNLAQKHMLVLYGEQSDGSVHRIGLEEVTFTTSTPHVANMSGDGTITAGKPGTTIVTAAYGNLQAELQIYVSPYLNIETLLLIDMQQDGLHIEDVIRYLRTEDDFDLNGDGLFGEDDVKLLLFTLDPVYFPPYNHTL</sequence>
<organism evidence="2 3">
    <name type="scientific">Marinicrinis lubricantis</name>
    <dbReference type="NCBI Taxonomy" id="2086470"/>
    <lineage>
        <taxon>Bacteria</taxon>
        <taxon>Bacillati</taxon>
        <taxon>Bacillota</taxon>
        <taxon>Bacilli</taxon>
        <taxon>Bacillales</taxon>
        <taxon>Paenibacillaceae</taxon>
    </lineage>
</organism>
<feature type="chain" id="PRO_5045653685" description="BIG2 domain-containing protein" evidence="1">
    <location>
        <begin position="30"/>
        <end position="748"/>
    </location>
</feature>
<dbReference type="RefSeq" id="WP_379895643.1">
    <property type="nucleotide sequence ID" value="NZ_CBCSCT010000020.1"/>
</dbReference>
<evidence type="ECO:0000313" key="2">
    <source>
        <dbReference type="EMBL" id="MFC5988189.1"/>
    </source>
</evidence>
<accession>A0ABW1ISU3</accession>
<dbReference type="InterPro" id="IPR008964">
    <property type="entry name" value="Invasin/intimin_cell_adhesion"/>
</dbReference>
<evidence type="ECO:0000256" key="1">
    <source>
        <dbReference type="SAM" id="SignalP"/>
    </source>
</evidence>
<keyword evidence="3" id="KW-1185">Reference proteome</keyword>
<reference evidence="3" key="1">
    <citation type="journal article" date="2019" name="Int. J. Syst. Evol. Microbiol.">
        <title>The Global Catalogue of Microorganisms (GCM) 10K type strain sequencing project: providing services to taxonomists for standard genome sequencing and annotation.</title>
        <authorList>
            <consortium name="The Broad Institute Genomics Platform"/>
            <consortium name="The Broad Institute Genome Sequencing Center for Infectious Disease"/>
            <person name="Wu L."/>
            <person name="Ma J."/>
        </authorList>
    </citation>
    <scope>NUCLEOTIDE SEQUENCE [LARGE SCALE GENOMIC DNA]</scope>
    <source>
        <strain evidence="3">CCM 8749</strain>
    </source>
</reference>
<comment type="caution">
    <text evidence="2">The sequence shown here is derived from an EMBL/GenBank/DDBJ whole genome shotgun (WGS) entry which is preliminary data.</text>
</comment>
<name>A0ABW1ISU3_9BACL</name>
<evidence type="ECO:0000313" key="3">
    <source>
        <dbReference type="Proteomes" id="UP001596250"/>
    </source>
</evidence>
<dbReference type="SUPFAM" id="SSF49373">
    <property type="entry name" value="Invasin/intimin cell-adhesion fragments"/>
    <property type="match status" value="1"/>
</dbReference>
<dbReference type="EMBL" id="JBHSQV010000177">
    <property type="protein sequence ID" value="MFC5988189.1"/>
    <property type="molecule type" value="Genomic_DNA"/>
</dbReference>